<feature type="region of interest" description="Disordered" evidence="6">
    <location>
        <begin position="1"/>
        <end position="54"/>
    </location>
</feature>
<keyword evidence="8" id="KW-1185">Reference proteome</keyword>
<dbReference type="CDD" id="cd14702">
    <property type="entry name" value="bZIP_plant_GBF1"/>
    <property type="match status" value="1"/>
</dbReference>
<dbReference type="Pfam" id="PF00170">
    <property type="entry name" value="bZIP_1"/>
    <property type="match status" value="1"/>
</dbReference>
<dbReference type="PANTHER" id="PTHR45764:SF38">
    <property type="entry name" value="BZIP TRANSCRIPTION FACTOR 44"/>
    <property type="match status" value="1"/>
</dbReference>
<dbReference type="PROSITE" id="PS00036">
    <property type="entry name" value="BZIP_BASIC"/>
    <property type="match status" value="1"/>
</dbReference>
<dbReference type="InterPro" id="IPR046347">
    <property type="entry name" value="bZIP_sf"/>
</dbReference>
<reference evidence="9" key="2">
    <citation type="submission" date="2025-08" db="UniProtKB">
        <authorList>
            <consortium name="RefSeq"/>
        </authorList>
    </citation>
    <scope>IDENTIFICATION</scope>
    <source>
        <tissue evidence="9">Leaf</tissue>
    </source>
</reference>
<dbReference type="SMART" id="SM00338">
    <property type="entry name" value="BRLZ"/>
    <property type="match status" value="1"/>
</dbReference>
<evidence type="ECO:0000256" key="1">
    <source>
        <dbReference type="ARBA" id="ARBA00004123"/>
    </source>
</evidence>
<evidence type="ECO:0000256" key="2">
    <source>
        <dbReference type="ARBA" id="ARBA00023015"/>
    </source>
</evidence>
<evidence type="ECO:0000256" key="5">
    <source>
        <dbReference type="ARBA" id="ARBA00023242"/>
    </source>
</evidence>
<keyword evidence="3" id="KW-0238">DNA-binding</keyword>
<dbReference type="InterPro" id="IPR004827">
    <property type="entry name" value="bZIP"/>
</dbReference>
<dbReference type="Gene3D" id="1.20.5.170">
    <property type="match status" value="1"/>
</dbReference>
<keyword evidence="2" id="KW-0805">Transcription regulation</keyword>
<dbReference type="SUPFAM" id="SSF57959">
    <property type="entry name" value="Leucine zipper domain"/>
    <property type="match status" value="1"/>
</dbReference>
<evidence type="ECO:0000256" key="3">
    <source>
        <dbReference type="ARBA" id="ARBA00023125"/>
    </source>
</evidence>
<reference evidence="8" key="1">
    <citation type="journal article" date="2021" name="Nat. Commun.">
        <title>Genomic analyses provide insights into spinach domestication and the genetic basis of agronomic traits.</title>
        <authorList>
            <person name="Cai X."/>
            <person name="Sun X."/>
            <person name="Xu C."/>
            <person name="Sun H."/>
            <person name="Wang X."/>
            <person name="Ge C."/>
            <person name="Zhang Z."/>
            <person name="Wang Q."/>
            <person name="Fei Z."/>
            <person name="Jiao C."/>
            <person name="Wang Q."/>
        </authorList>
    </citation>
    <scope>NUCLEOTIDE SEQUENCE [LARGE SCALE GENOMIC DNA]</scope>
    <source>
        <strain evidence="8">cv. Varoflay</strain>
    </source>
</reference>
<dbReference type="Proteomes" id="UP000813463">
    <property type="component" value="Chromosome 3"/>
</dbReference>
<keyword evidence="5" id="KW-0539">Nucleus</keyword>
<dbReference type="PANTHER" id="PTHR45764">
    <property type="entry name" value="BZIP TRANSCRIPTION FACTOR 44"/>
    <property type="match status" value="1"/>
</dbReference>
<gene>
    <name evidence="9" type="primary">LOC110797555</name>
</gene>
<sequence>MASPGGITSSGTSSQQQNSSSEEDMQIQIMDERKRKRMQSNRESARRSRMRKQQHLDDLMVQASNVRKTNHQLLNNINITSQQYLKIEAENSVLRAQMSELSSRLQSLNEIINALNSCNNNQNLGIYGGGGDEHHHEEGIFPIIPEPFTTDSFLMNPWDSATYSNQPIMASADMFQY</sequence>
<proteinExistence type="predicted"/>
<name>A0ABM3RFV5_SPIOL</name>
<dbReference type="InterPro" id="IPR045314">
    <property type="entry name" value="bZIP_plant_GBF1"/>
</dbReference>
<evidence type="ECO:0000313" key="9">
    <source>
        <dbReference type="RefSeq" id="XP_056694493.1"/>
    </source>
</evidence>
<feature type="compositionally biased region" description="Low complexity" evidence="6">
    <location>
        <begin position="1"/>
        <end position="20"/>
    </location>
</feature>
<dbReference type="PROSITE" id="PS50217">
    <property type="entry name" value="BZIP"/>
    <property type="match status" value="1"/>
</dbReference>
<comment type="subcellular location">
    <subcellularLocation>
        <location evidence="1">Nucleus</location>
    </subcellularLocation>
</comment>
<dbReference type="RefSeq" id="XP_056694493.1">
    <property type="nucleotide sequence ID" value="XM_056838515.1"/>
</dbReference>
<feature type="domain" description="BZIP" evidence="7">
    <location>
        <begin position="31"/>
        <end position="94"/>
    </location>
</feature>
<organism evidence="8 9">
    <name type="scientific">Spinacia oleracea</name>
    <name type="common">Spinach</name>
    <dbReference type="NCBI Taxonomy" id="3562"/>
    <lineage>
        <taxon>Eukaryota</taxon>
        <taxon>Viridiplantae</taxon>
        <taxon>Streptophyta</taxon>
        <taxon>Embryophyta</taxon>
        <taxon>Tracheophyta</taxon>
        <taxon>Spermatophyta</taxon>
        <taxon>Magnoliopsida</taxon>
        <taxon>eudicotyledons</taxon>
        <taxon>Gunneridae</taxon>
        <taxon>Pentapetalae</taxon>
        <taxon>Caryophyllales</taxon>
        <taxon>Chenopodiaceae</taxon>
        <taxon>Chenopodioideae</taxon>
        <taxon>Anserineae</taxon>
        <taxon>Spinacia</taxon>
    </lineage>
</organism>
<evidence type="ECO:0000313" key="8">
    <source>
        <dbReference type="Proteomes" id="UP000813463"/>
    </source>
</evidence>
<protein>
    <submittedName>
        <fullName evidence="9">BZIP transcription factor 11-like</fullName>
    </submittedName>
</protein>
<dbReference type="GeneID" id="110797555"/>
<evidence type="ECO:0000256" key="6">
    <source>
        <dbReference type="SAM" id="MobiDB-lite"/>
    </source>
</evidence>
<accession>A0ABM3RFV5</accession>
<keyword evidence="4" id="KW-0804">Transcription</keyword>
<evidence type="ECO:0000256" key="4">
    <source>
        <dbReference type="ARBA" id="ARBA00023163"/>
    </source>
</evidence>
<evidence type="ECO:0000259" key="7">
    <source>
        <dbReference type="PROSITE" id="PS50217"/>
    </source>
</evidence>